<keyword evidence="1" id="KW-0175">Coiled coil</keyword>
<reference evidence="2" key="1">
    <citation type="submission" date="2023-08" db="EMBL/GenBank/DDBJ databases">
        <authorList>
            <person name="Audoor S."/>
            <person name="Bilcke G."/>
        </authorList>
    </citation>
    <scope>NUCLEOTIDE SEQUENCE</scope>
</reference>
<evidence type="ECO:0000313" key="3">
    <source>
        <dbReference type="Proteomes" id="UP001295423"/>
    </source>
</evidence>
<dbReference type="GO" id="GO:0033617">
    <property type="term" value="P:mitochondrial respiratory chain complex IV assembly"/>
    <property type="evidence" value="ECO:0007669"/>
    <property type="project" value="InterPro"/>
</dbReference>
<keyword evidence="3" id="KW-1185">Reference proteome</keyword>
<dbReference type="Proteomes" id="UP001295423">
    <property type="component" value="Unassembled WGS sequence"/>
</dbReference>
<dbReference type="AlphaFoldDB" id="A0AAD2FQL9"/>
<evidence type="ECO:0000313" key="2">
    <source>
        <dbReference type="EMBL" id="CAJ1949737.1"/>
    </source>
</evidence>
<comment type="caution">
    <text evidence="2">The sequence shown here is derived from an EMBL/GenBank/DDBJ whole genome shotgun (WGS) entry which is preliminary data.</text>
</comment>
<name>A0AAD2FQL9_9STRA</name>
<dbReference type="EMBL" id="CAKOGP040001758">
    <property type="protein sequence ID" value="CAJ1949737.1"/>
    <property type="molecule type" value="Genomic_DNA"/>
</dbReference>
<protein>
    <submittedName>
        <fullName evidence="2">Uncharacterized protein</fullName>
    </submittedName>
</protein>
<gene>
    <name evidence="2" type="ORF">CYCCA115_LOCUS12247</name>
</gene>
<dbReference type="InterPro" id="IPR018625">
    <property type="entry name" value="Pet100"/>
</dbReference>
<organism evidence="2 3">
    <name type="scientific">Cylindrotheca closterium</name>
    <dbReference type="NCBI Taxonomy" id="2856"/>
    <lineage>
        <taxon>Eukaryota</taxon>
        <taxon>Sar</taxon>
        <taxon>Stramenopiles</taxon>
        <taxon>Ochrophyta</taxon>
        <taxon>Bacillariophyta</taxon>
        <taxon>Bacillariophyceae</taxon>
        <taxon>Bacillariophycidae</taxon>
        <taxon>Bacillariales</taxon>
        <taxon>Bacillariaceae</taxon>
        <taxon>Cylindrotheca</taxon>
    </lineage>
</organism>
<evidence type="ECO:0000256" key="1">
    <source>
        <dbReference type="SAM" id="Coils"/>
    </source>
</evidence>
<dbReference type="Pfam" id="PF09803">
    <property type="entry name" value="Pet100"/>
    <property type="match status" value="1"/>
</dbReference>
<feature type="coiled-coil region" evidence="1">
    <location>
        <begin position="52"/>
        <end position="86"/>
    </location>
</feature>
<proteinExistence type="predicted"/>
<dbReference type="GO" id="GO:0005739">
    <property type="term" value="C:mitochondrion"/>
    <property type="evidence" value="ECO:0007669"/>
    <property type="project" value="InterPro"/>
</dbReference>
<sequence length="118" mass="14069">MVKGRQGLYLEAWKFSVYLAIPIVASVYYSDPETQRYWADYWQYIKYPENPNTNVKEKIQELAKEKEQTRQQRMAYKEQLRSLQEAANRTQTYSEETSNDASWWRRAGRWIGGGSTEQ</sequence>
<accession>A0AAD2FQL9</accession>